<feature type="compositionally biased region" description="Basic and acidic residues" evidence="1">
    <location>
        <begin position="60"/>
        <end position="80"/>
    </location>
</feature>
<proteinExistence type="predicted"/>
<feature type="compositionally biased region" description="Basic and acidic residues" evidence="1">
    <location>
        <begin position="7"/>
        <end position="20"/>
    </location>
</feature>
<feature type="compositionally biased region" description="Gly residues" evidence="1">
    <location>
        <begin position="268"/>
        <end position="285"/>
    </location>
</feature>
<dbReference type="Proteomes" id="UP001172155">
    <property type="component" value="Unassembled WGS sequence"/>
</dbReference>
<feature type="region of interest" description="Disordered" evidence="1">
    <location>
        <begin position="1"/>
        <end position="208"/>
    </location>
</feature>
<reference evidence="2" key="1">
    <citation type="submission" date="2023-06" db="EMBL/GenBank/DDBJ databases">
        <title>Genome-scale phylogeny and comparative genomics of the fungal order Sordariales.</title>
        <authorList>
            <consortium name="Lawrence Berkeley National Laboratory"/>
            <person name="Hensen N."/>
            <person name="Bonometti L."/>
            <person name="Westerberg I."/>
            <person name="Brannstrom I.O."/>
            <person name="Guillou S."/>
            <person name="Cros-Aarteil S."/>
            <person name="Calhoun S."/>
            <person name="Haridas S."/>
            <person name="Kuo A."/>
            <person name="Mondo S."/>
            <person name="Pangilinan J."/>
            <person name="Riley R."/>
            <person name="LaButti K."/>
            <person name="Andreopoulos B."/>
            <person name="Lipzen A."/>
            <person name="Chen C."/>
            <person name="Yanf M."/>
            <person name="Daum C."/>
            <person name="Ng V."/>
            <person name="Clum A."/>
            <person name="Steindorff A."/>
            <person name="Ohm R."/>
            <person name="Martin F."/>
            <person name="Silar P."/>
            <person name="Natvig D."/>
            <person name="Lalanne C."/>
            <person name="Gautier V."/>
            <person name="Ament-velasquez S.L."/>
            <person name="Kruys A."/>
            <person name="Hutchinson M.I."/>
            <person name="Powell A.J."/>
            <person name="Barry K."/>
            <person name="Miller A.N."/>
            <person name="Grigoriev I.V."/>
            <person name="Debuchy R."/>
            <person name="Gladieux P."/>
            <person name="Thoren M.H."/>
            <person name="Johannesson H."/>
        </authorList>
    </citation>
    <scope>NUCLEOTIDE SEQUENCE</scope>
    <source>
        <strain evidence="2">SMH3187-1</strain>
    </source>
</reference>
<feature type="compositionally biased region" description="Basic and acidic residues" evidence="1">
    <location>
        <begin position="253"/>
        <end position="266"/>
    </location>
</feature>
<dbReference type="AlphaFoldDB" id="A0AA40KA28"/>
<accession>A0AA40KA28</accession>
<name>A0AA40KA28_9PEZI</name>
<protein>
    <submittedName>
        <fullName evidence="2">Uncharacterized protein</fullName>
    </submittedName>
</protein>
<feature type="region of interest" description="Disordered" evidence="1">
    <location>
        <begin position="251"/>
        <end position="289"/>
    </location>
</feature>
<feature type="compositionally biased region" description="Polar residues" evidence="1">
    <location>
        <begin position="26"/>
        <end position="37"/>
    </location>
</feature>
<comment type="caution">
    <text evidence="2">The sequence shown here is derived from an EMBL/GenBank/DDBJ whole genome shotgun (WGS) entry which is preliminary data.</text>
</comment>
<evidence type="ECO:0000313" key="3">
    <source>
        <dbReference type="Proteomes" id="UP001172155"/>
    </source>
</evidence>
<gene>
    <name evidence="2" type="ORF">B0T18DRAFT_66250</name>
</gene>
<dbReference type="EMBL" id="JAUKUD010000002">
    <property type="protein sequence ID" value="KAK0751291.1"/>
    <property type="molecule type" value="Genomic_DNA"/>
</dbReference>
<evidence type="ECO:0000256" key="1">
    <source>
        <dbReference type="SAM" id="MobiDB-lite"/>
    </source>
</evidence>
<organism evidence="2 3">
    <name type="scientific">Schizothecium vesticola</name>
    <dbReference type="NCBI Taxonomy" id="314040"/>
    <lineage>
        <taxon>Eukaryota</taxon>
        <taxon>Fungi</taxon>
        <taxon>Dikarya</taxon>
        <taxon>Ascomycota</taxon>
        <taxon>Pezizomycotina</taxon>
        <taxon>Sordariomycetes</taxon>
        <taxon>Sordariomycetidae</taxon>
        <taxon>Sordariales</taxon>
        <taxon>Schizotheciaceae</taxon>
        <taxon>Schizothecium</taxon>
    </lineage>
</organism>
<sequence length="313" mass="34464">MPGKNSRRQDPNARINRWDDGYEYIQGQTPSPSTSRNPGPYFSPPVMSGGRQPSPSRRRRDADDYRPRRRDPSPLSDHDTPRRRRHRTDSPPSYRSVESQSPPPRRSRHHDDEPLSRRRSARDAPQSRGYTARSPSPPPRRNDREDRHRHHQEQRYRSPSPADRRRRRSADRYHDRPSSPPRNRGPPQAEKPGLNRSKTTTGIGLSPRWQQAAAAALQAGGIAAMTMRSEPGPWAGPKGMKVMTAALGAGAMKAKDKGGDDGDRKRSSGGGGASRGSGGGGGAKGGMKSKGVEMLGTALSGFMASQMAKKARY</sequence>
<evidence type="ECO:0000313" key="2">
    <source>
        <dbReference type="EMBL" id="KAK0751291.1"/>
    </source>
</evidence>
<keyword evidence="3" id="KW-1185">Reference proteome</keyword>